<keyword evidence="2 5" id="KW-0032">Aminotransferase</keyword>
<dbReference type="InterPro" id="IPR015422">
    <property type="entry name" value="PyrdxlP-dep_Trfase_small"/>
</dbReference>
<gene>
    <name evidence="5" type="ORF">HGG79_13865</name>
</gene>
<comment type="caution">
    <text evidence="5">The sequence shown here is derived from an EMBL/GenBank/DDBJ whole genome shotgun (WGS) entry which is preliminary data.</text>
</comment>
<dbReference type="Pfam" id="PF00155">
    <property type="entry name" value="Aminotran_1_2"/>
    <property type="match status" value="1"/>
</dbReference>
<evidence type="ECO:0000259" key="4">
    <source>
        <dbReference type="Pfam" id="PF00155"/>
    </source>
</evidence>
<sequence>MKINNRLNNIPEFELGKTNKIKTEIIKDKKDIINLTVGDPELPVDKSILEGMIESFYKKGFNNYPPYDGIIELKHGIIDYYKDIFGVKLKEDEVLILIGSKEGISNLIPAVCDLGEYVIIPKPSYPVYEGSSKLWGVVPYKLTLKEKDGYLPDIKLIPKEIVLKSKLFIINYPNNPTGAIANKDFYKDIVEFCYKNNIVLCNDGAYNEIIRTKDNPLSLLQFDYEKKCIEFGTFSKIYNMTGFRIAYAVGNSEVLKAMLKIKMNMDSGQFIPIQMAALNAIKLGREYINSTREVYIERINIAENLLRKHNISFFKNEGTFYIWCKVPKDYTTDEFCDELLKKSGIMVTPGYIFGNLFYGYFRIALTKDKSVIENALNKLNIY</sequence>
<dbReference type="Gene3D" id="3.40.640.10">
    <property type="entry name" value="Type I PLP-dependent aspartate aminotransferase-like (Major domain)"/>
    <property type="match status" value="1"/>
</dbReference>
<proteinExistence type="predicted"/>
<accession>A0A923ECZ4</accession>
<dbReference type="InterPro" id="IPR015424">
    <property type="entry name" value="PyrdxlP-dep_Trfase"/>
</dbReference>
<organism evidence="5 6">
    <name type="scientific">Clostridium tetanomorphum</name>
    <dbReference type="NCBI Taxonomy" id="1553"/>
    <lineage>
        <taxon>Bacteria</taxon>
        <taxon>Bacillati</taxon>
        <taxon>Bacillota</taxon>
        <taxon>Clostridia</taxon>
        <taxon>Eubacteriales</taxon>
        <taxon>Clostridiaceae</taxon>
        <taxon>Clostridium</taxon>
    </lineage>
</organism>
<reference evidence="5 6" key="1">
    <citation type="submission" date="2020-04" db="EMBL/GenBank/DDBJ databases">
        <title>Genomic insights into acetone-butanol-ethanol (ABE) fermentation by sequencing solventogenic clostridia strains.</title>
        <authorList>
            <person name="Brown S."/>
        </authorList>
    </citation>
    <scope>NUCLEOTIDE SEQUENCE [LARGE SCALE GENOMIC DNA]</scope>
    <source>
        <strain evidence="5 6">DJ011</strain>
    </source>
</reference>
<dbReference type="GO" id="GO:0008483">
    <property type="term" value="F:transaminase activity"/>
    <property type="evidence" value="ECO:0007669"/>
    <property type="project" value="UniProtKB-KW"/>
</dbReference>
<dbReference type="InterPro" id="IPR050881">
    <property type="entry name" value="LL-DAP_aminotransferase"/>
</dbReference>
<dbReference type="GO" id="GO:0030170">
    <property type="term" value="F:pyridoxal phosphate binding"/>
    <property type="evidence" value="ECO:0007669"/>
    <property type="project" value="InterPro"/>
</dbReference>
<dbReference type="PANTHER" id="PTHR42832:SF3">
    <property type="entry name" value="L-GLUTAMINE--4-(METHYLSULFANYL)-2-OXOBUTANOATE AMINOTRANSFERASE"/>
    <property type="match status" value="1"/>
</dbReference>
<dbReference type="InterPro" id="IPR015421">
    <property type="entry name" value="PyrdxlP-dep_Trfase_major"/>
</dbReference>
<dbReference type="Gene3D" id="3.90.1150.10">
    <property type="entry name" value="Aspartate Aminotransferase, domain 1"/>
    <property type="match status" value="1"/>
</dbReference>
<keyword evidence="3" id="KW-0808">Transferase</keyword>
<evidence type="ECO:0000313" key="5">
    <source>
        <dbReference type="EMBL" id="MBC2398849.1"/>
    </source>
</evidence>
<dbReference type="Proteomes" id="UP000563151">
    <property type="component" value="Unassembled WGS sequence"/>
</dbReference>
<dbReference type="SUPFAM" id="SSF53383">
    <property type="entry name" value="PLP-dependent transferases"/>
    <property type="match status" value="1"/>
</dbReference>
<feature type="domain" description="Aminotransferase class I/classII large" evidence="4">
    <location>
        <begin position="30"/>
        <end position="379"/>
    </location>
</feature>
<evidence type="ECO:0000256" key="1">
    <source>
        <dbReference type="ARBA" id="ARBA00001933"/>
    </source>
</evidence>
<dbReference type="CDD" id="cd00609">
    <property type="entry name" value="AAT_like"/>
    <property type="match status" value="1"/>
</dbReference>
<evidence type="ECO:0000256" key="2">
    <source>
        <dbReference type="ARBA" id="ARBA00022576"/>
    </source>
</evidence>
<keyword evidence="6" id="KW-1185">Reference proteome</keyword>
<comment type="cofactor">
    <cofactor evidence="1">
        <name>pyridoxal 5'-phosphate</name>
        <dbReference type="ChEBI" id="CHEBI:597326"/>
    </cofactor>
</comment>
<evidence type="ECO:0000256" key="3">
    <source>
        <dbReference type="ARBA" id="ARBA00022679"/>
    </source>
</evidence>
<dbReference type="InterPro" id="IPR004839">
    <property type="entry name" value="Aminotransferase_I/II_large"/>
</dbReference>
<protein>
    <submittedName>
        <fullName evidence="5">Aminotransferase class I/II-fold pyridoxal phosphate-dependent enzyme</fullName>
    </submittedName>
</protein>
<evidence type="ECO:0000313" key="6">
    <source>
        <dbReference type="Proteomes" id="UP000563151"/>
    </source>
</evidence>
<dbReference type="AlphaFoldDB" id="A0A923ECZ4"/>
<dbReference type="RefSeq" id="WP_035148468.1">
    <property type="nucleotide sequence ID" value="NZ_JAAZWO010000019.1"/>
</dbReference>
<dbReference type="PANTHER" id="PTHR42832">
    <property type="entry name" value="AMINO ACID AMINOTRANSFERASE"/>
    <property type="match status" value="1"/>
</dbReference>
<dbReference type="EMBL" id="JAAZWO010000019">
    <property type="protein sequence ID" value="MBC2398849.1"/>
    <property type="molecule type" value="Genomic_DNA"/>
</dbReference>
<name>A0A923ECZ4_CLOTT</name>